<proteinExistence type="predicted"/>
<organism evidence="1 2">
    <name type="scientific">Aphanothece sacrum FPU1</name>
    <dbReference type="NCBI Taxonomy" id="1920663"/>
    <lineage>
        <taxon>Bacteria</taxon>
        <taxon>Bacillati</taxon>
        <taxon>Cyanobacteriota</taxon>
        <taxon>Cyanophyceae</taxon>
        <taxon>Oscillatoriophycideae</taxon>
        <taxon>Chroococcales</taxon>
        <taxon>Aphanothecaceae</taxon>
        <taxon>Aphanothece</taxon>
    </lineage>
</organism>
<gene>
    <name evidence="1" type="ORF">AsFPU1_3077</name>
</gene>
<keyword evidence="2" id="KW-1185">Reference proteome</keyword>
<dbReference type="RefSeq" id="WP_124972517.1">
    <property type="nucleotide sequence ID" value="NZ_BDQK01000013.1"/>
</dbReference>
<dbReference type="EMBL" id="BDQK01000013">
    <property type="protein sequence ID" value="GBF81659.1"/>
    <property type="molecule type" value="Genomic_DNA"/>
</dbReference>
<reference evidence="2" key="1">
    <citation type="submission" date="2017-05" db="EMBL/GenBank/DDBJ databases">
        <title>Physiological properties and genetic analysis related to exopolysaccharide production of fresh-water unicellular cyanobacterium Aphanothece sacrum, Suizenji Nori, that has been cultured as a food source in Japan.</title>
        <authorList>
            <person name="Kanesaki Y."/>
            <person name="Yoshikawa S."/>
            <person name="Ohki K."/>
        </authorList>
    </citation>
    <scope>NUCLEOTIDE SEQUENCE [LARGE SCALE GENOMIC DNA]</scope>
    <source>
        <strain evidence="2">FPU1</strain>
    </source>
</reference>
<dbReference type="OrthoDB" id="495371at2"/>
<accession>A0A401IK75</accession>
<dbReference type="AlphaFoldDB" id="A0A401IK75"/>
<comment type="caution">
    <text evidence="1">The sequence shown here is derived from an EMBL/GenBank/DDBJ whole genome shotgun (WGS) entry which is preliminary data.</text>
</comment>
<keyword evidence="1" id="KW-0238">DNA-binding</keyword>
<protein>
    <submittedName>
        <fullName evidence="1">DNA-binding protein</fullName>
    </submittedName>
</protein>
<evidence type="ECO:0000313" key="1">
    <source>
        <dbReference type="EMBL" id="GBF81659.1"/>
    </source>
</evidence>
<dbReference type="Proteomes" id="UP000287247">
    <property type="component" value="Unassembled WGS sequence"/>
</dbReference>
<evidence type="ECO:0000313" key="2">
    <source>
        <dbReference type="Proteomes" id="UP000287247"/>
    </source>
</evidence>
<dbReference type="GO" id="GO:0003677">
    <property type="term" value="F:DNA binding"/>
    <property type="evidence" value="ECO:0007669"/>
    <property type="project" value="UniProtKB-KW"/>
</dbReference>
<sequence length="191" mass="21253">MSYWIRYLSQVKLIALTMKVLNIRVWHSSLLSLILGGVIGCTPLNYLGLAQPPVIPIKDLIQRKNTQPEGIYIRGRVVDRAPFMDSGSYKLRDESGTIWVLTNGQLPQTGDEIIIKGQVEYQAIPLGGQDLGELYIVEVEKLGQDSQTVSQPVQTVNQPIQPIQSVSSPQAKPTTELNVDDLLLPHKRNVK</sequence>
<name>A0A401IK75_APHSA</name>